<dbReference type="RefSeq" id="WP_289648150.1">
    <property type="nucleotide sequence ID" value="NZ_CP169082.1"/>
</dbReference>
<name>A0ABW0FPP4_9CAUL</name>
<gene>
    <name evidence="2" type="ORF">ACFPIE_07115</name>
</gene>
<comment type="caution">
    <text evidence="2">The sequence shown here is derived from an EMBL/GenBank/DDBJ whole genome shotgun (WGS) entry which is preliminary data.</text>
</comment>
<evidence type="ECO:0000256" key="1">
    <source>
        <dbReference type="ARBA" id="ARBA00005260"/>
    </source>
</evidence>
<dbReference type="InterPro" id="IPR003735">
    <property type="entry name" value="Metal_Tscrpt_repr"/>
</dbReference>
<proteinExistence type="inferred from homology"/>
<dbReference type="Gene3D" id="1.20.58.1000">
    <property type="entry name" value="Metal-sensitive repressor, helix protomer"/>
    <property type="match status" value="1"/>
</dbReference>
<organism evidence="2 3">
    <name type="scientific">Brevundimonas staleyi</name>
    <dbReference type="NCBI Taxonomy" id="74326"/>
    <lineage>
        <taxon>Bacteria</taxon>
        <taxon>Pseudomonadati</taxon>
        <taxon>Pseudomonadota</taxon>
        <taxon>Alphaproteobacteria</taxon>
        <taxon>Caulobacterales</taxon>
        <taxon>Caulobacteraceae</taxon>
        <taxon>Brevundimonas</taxon>
    </lineage>
</organism>
<sequence>MAHTIANKQKITARVRRIVGQLNGIERAIESEVSCSAVLQQVAAARGALGGLFEELLEDHLRQHVAGAHLSDADRQAGAEELLALIRRYAR</sequence>
<dbReference type="EMBL" id="JBHSLF010000014">
    <property type="protein sequence ID" value="MFC5343677.1"/>
    <property type="molecule type" value="Genomic_DNA"/>
</dbReference>
<dbReference type="InterPro" id="IPR038390">
    <property type="entry name" value="Metal_Tscrpt_repr_sf"/>
</dbReference>
<keyword evidence="3" id="KW-1185">Reference proteome</keyword>
<comment type="similarity">
    <text evidence="1">Belongs to the FrmR/RcnR family.</text>
</comment>
<protein>
    <submittedName>
        <fullName evidence="2">Metal/formaldehyde-sensitive transcriptional repressor</fullName>
    </submittedName>
</protein>
<dbReference type="PANTHER" id="PTHR33677:SF5">
    <property type="entry name" value="TRANSCRIPTIONAL REPRESSOR FRMR"/>
    <property type="match status" value="1"/>
</dbReference>
<evidence type="ECO:0000313" key="2">
    <source>
        <dbReference type="EMBL" id="MFC5343677.1"/>
    </source>
</evidence>
<evidence type="ECO:0000313" key="3">
    <source>
        <dbReference type="Proteomes" id="UP001596152"/>
    </source>
</evidence>
<dbReference type="Proteomes" id="UP001596152">
    <property type="component" value="Unassembled WGS sequence"/>
</dbReference>
<dbReference type="PANTHER" id="PTHR33677">
    <property type="entry name" value="TRANSCRIPTIONAL REPRESSOR FRMR-RELATED"/>
    <property type="match status" value="1"/>
</dbReference>
<dbReference type="Pfam" id="PF02583">
    <property type="entry name" value="Trns_repr_metal"/>
    <property type="match status" value="1"/>
</dbReference>
<reference evidence="3" key="1">
    <citation type="journal article" date="2019" name="Int. J. Syst. Evol. Microbiol.">
        <title>The Global Catalogue of Microorganisms (GCM) 10K type strain sequencing project: providing services to taxonomists for standard genome sequencing and annotation.</title>
        <authorList>
            <consortium name="The Broad Institute Genomics Platform"/>
            <consortium name="The Broad Institute Genome Sequencing Center for Infectious Disease"/>
            <person name="Wu L."/>
            <person name="Ma J."/>
        </authorList>
    </citation>
    <scope>NUCLEOTIDE SEQUENCE [LARGE SCALE GENOMIC DNA]</scope>
    <source>
        <strain evidence="3">JCM 12125</strain>
    </source>
</reference>
<accession>A0ABW0FPP4</accession>
<dbReference type="CDD" id="cd10153">
    <property type="entry name" value="RcnR-FrmR-like_DUF156"/>
    <property type="match status" value="1"/>
</dbReference>